<dbReference type="AlphaFoldDB" id="A0A834PEY3"/>
<name>A0A834PEY3_VESPE</name>
<sequence>MLGKSTAKSHEKIIIHKAQQLVLNYYTRREAVPNLRSKPRSFDILPSKVSRTKDLLLHKGIYKELRTTNVVHLFRSDLLDHVTEVEDENSFQDGANQEERLNTRRLKTCLSFTHRYAVRGPQDPSSESISNVEKRMVDLSLSPFTVFKTTRRRYRYALPHGLLSSLSAVVFSTSPPSLSPSATIFIAYHNDPPRQGVVYIRLQLARSHGISTSDLNP</sequence>
<keyword evidence="2" id="KW-1185">Reference proteome</keyword>
<dbReference type="EMBL" id="JACSDY010000001">
    <property type="protein sequence ID" value="KAF7438458.1"/>
    <property type="molecule type" value="Genomic_DNA"/>
</dbReference>
<accession>A0A834PEY3</accession>
<gene>
    <name evidence="1" type="ORF">H0235_000849</name>
</gene>
<reference evidence="1" key="1">
    <citation type="journal article" date="2020" name="G3 (Bethesda)">
        <title>High-Quality Assemblies for Three Invasive Social Wasps from the &lt;i&gt;Vespula&lt;/i&gt; Genus.</title>
        <authorList>
            <person name="Harrop T.W.R."/>
            <person name="Guhlin J."/>
            <person name="McLaughlin G.M."/>
            <person name="Permina E."/>
            <person name="Stockwell P."/>
            <person name="Gilligan J."/>
            <person name="Le Lec M.F."/>
            <person name="Gruber M.A.M."/>
            <person name="Quinn O."/>
            <person name="Lovegrove M."/>
            <person name="Duncan E.J."/>
            <person name="Remnant E.J."/>
            <person name="Van Eeckhoven J."/>
            <person name="Graham B."/>
            <person name="Knapp R.A."/>
            <person name="Langford K.W."/>
            <person name="Kronenberg Z."/>
            <person name="Press M.O."/>
            <person name="Eacker S.M."/>
            <person name="Wilson-Rankin E.E."/>
            <person name="Purcell J."/>
            <person name="Lester P.J."/>
            <person name="Dearden P.K."/>
        </authorList>
    </citation>
    <scope>NUCLEOTIDE SEQUENCE</scope>
    <source>
        <strain evidence="1">Volc-1</strain>
    </source>
</reference>
<comment type="caution">
    <text evidence="1">The sequence shown here is derived from an EMBL/GenBank/DDBJ whole genome shotgun (WGS) entry which is preliminary data.</text>
</comment>
<protein>
    <submittedName>
        <fullName evidence="1">Uncharacterized protein</fullName>
    </submittedName>
</protein>
<proteinExistence type="predicted"/>
<dbReference type="Proteomes" id="UP000600918">
    <property type="component" value="Unassembled WGS sequence"/>
</dbReference>
<evidence type="ECO:0000313" key="1">
    <source>
        <dbReference type="EMBL" id="KAF7438458.1"/>
    </source>
</evidence>
<organism evidence="1 2">
    <name type="scientific">Vespula pensylvanica</name>
    <name type="common">Western yellow jacket</name>
    <name type="synonym">Wasp</name>
    <dbReference type="NCBI Taxonomy" id="30213"/>
    <lineage>
        <taxon>Eukaryota</taxon>
        <taxon>Metazoa</taxon>
        <taxon>Ecdysozoa</taxon>
        <taxon>Arthropoda</taxon>
        <taxon>Hexapoda</taxon>
        <taxon>Insecta</taxon>
        <taxon>Pterygota</taxon>
        <taxon>Neoptera</taxon>
        <taxon>Endopterygota</taxon>
        <taxon>Hymenoptera</taxon>
        <taxon>Apocrita</taxon>
        <taxon>Aculeata</taxon>
        <taxon>Vespoidea</taxon>
        <taxon>Vespidae</taxon>
        <taxon>Vespinae</taxon>
        <taxon>Vespula</taxon>
    </lineage>
</organism>
<evidence type="ECO:0000313" key="2">
    <source>
        <dbReference type="Proteomes" id="UP000600918"/>
    </source>
</evidence>